<dbReference type="Pfam" id="PF00561">
    <property type="entry name" value="Abhydrolase_1"/>
    <property type="match status" value="1"/>
</dbReference>
<name>A0A133XE09_9RHOO</name>
<keyword evidence="2" id="KW-0378">Hydrolase</keyword>
<dbReference type="InterPro" id="IPR029058">
    <property type="entry name" value="AB_hydrolase_fold"/>
</dbReference>
<evidence type="ECO:0000313" key="3">
    <source>
        <dbReference type="Proteomes" id="UP000070186"/>
    </source>
</evidence>
<dbReference type="GO" id="GO:0016020">
    <property type="term" value="C:membrane"/>
    <property type="evidence" value="ECO:0007669"/>
    <property type="project" value="TreeGrafter"/>
</dbReference>
<evidence type="ECO:0000259" key="1">
    <source>
        <dbReference type="Pfam" id="PF00561"/>
    </source>
</evidence>
<dbReference type="GO" id="GO:0016787">
    <property type="term" value="F:hydrolase activity"/>
    <property type="evidence" value="ECO:0007669"/>
    <property type="project" value="UniProtKB-KW"/>
</dbReference>
<dbReference type="InterPro" id="IPR050266">
    <property type="entry name" value="AB_hydrolase_sf"/>
</dbReference>
<comment type="caution">
    <text evidence="2">The sequence shown here is derived from an EMBL/GenBank/DDBJ whole genome shotgun (WGS) entry which is preliminary data.</text>
</comment>
<reference evidence="2 3" key="1">
    <citation type="submission" date="2015-12" db="EMBL/GenBank/DDBJ databases">
        <title>Nitrous oxide reduction kinetics distinguish bacteria harboring typical versus atypical NosZ.</title>
        <authorList>
            <person name="Yoon S."/>
            <person name="Nissen S."/>
            <person name="Park D."/>
            <person name="Sanford R.A."/>
            <person name="Loeffler F.E."/>
        </authorList>
    </citation>
    <scope>NUCLEOTIDE SEQUENCE [LARGE SCALE GENOMIC DNA]</scope>
    <source>
        <strain evidence="2 3">ATCC BAA-841</strain>
    </source>
</reference>
<dbReference type="EMBL" id="LODL01000039">
    <property type="protein sequence ID" value="KXB29168.1"/>
    <property type="molecule type" value="Genomic_DNA"/>
</dbReference>
<dbReference type="SUPFAM" id="SSF53474">
    <property type="entry name" value="alpha/beta-Hydrolases"/>
    <property type="match status" value="1"/>
</dbReference>
<sequence length="257" mass="28608">MKHITVNGLRLEYRDYPAAGEGRPTLLLLHEGLGCVSMWRHFPEKLAAASGCRLIVWSRAGYGGSQPWPEARTPRYMHREAEEALPALLDALHIERPILIGHSDGGSIALIFAGAFPEVPRSIAVLAPHEFVEAETLAGIRAARDVWATTDMPHKLGRYHADVQRVFSDWNDTWLSPAFRDWNIEEYLPKIRCPVLALQGEDDEYATMRQIETIAEQVPGTELRKLAQCGHSPHKDQEAAVLAALAAFVDRVSGSCR</sequence>
<accession>A0A133XE09</accession>
<protein>
    <submittedName>
        <fullName evidence="2">Alpha/beta hydrolase</fullName>
    </submittedName>
</protein>
<dbReference type="PANTHER" id="PTHR43798">
    <property type="entry name" value="MONOACYLGLYCEROL LIPASE"/>
    <property type="match status" value="1"/>
</dbReference>
<dbReference type="PANTHER" id="PTHR43798:SF33">
    <property type="entry name" value="HYDROLASE, PUTATIVE (AFU_ORTHOLOGUE AFUA_2G14860)-RELATED"/>
    <property type="match status" value="1"/>
</dbReference>
<dbReference type="RefSeq" id="WP_066886549.1">
    <property type="nucleotide sequence ID" value="NZ_LODL01000039.1"/>
</dbReference>
<evidence type="ECO:0000313" key="2">
    <source>
        <dbReference type="EMBL" id="KXB29168.1"/>
    </source>
</evidence>
<proteinExistence type="predicted"/>
<gene>
    <name evidence="2" type="ORF">AT959_18445</name>
</gene>
<dbReference type="Gene3D" id="3.40.50.1820">
    <property type="entry name" value="alpha/beta hydrolase"/>
    <property type="match status" value="1"/>
</dbReference>
<dbReference type="InterPro" id="IPR000073">
    <property type="entry name" value="AB_hydrolase_1"/>
</dbReference>
<feature type="domain" description="AB hydrolase-1" evidence="1">
    <location>
        <begin position="24"/>
        <end position="160"/>
    </location>
</feature>
<keyword evidence="3" id="KW-1185">Reference proteome</keyword>
<dbReference type="STRING" id="281362.AT959_18445"/>
<organism evidence="2 3">
    <name type="scientific">Dechloromonas denitrificans</name>
    <dbReference type="NCBI Taxonomy" id="281362"/>
    <lineage>
        <taxon>Bacteria</taxon>
        <taxon>Pseudomonadati</taxon>
        <taxon>Pseudomonadota</taxon>
        <taxon>Betaproteobacteria</taxon>
        <taxon>Rhodocyclales</taxon>
        <taxon>Azonexaceae</taxon>
        <taxon>Dechloromonas</taxon>
    </lineage>
</organism>
<dbReference type="Proteomes" id="UP000070186">
    <property type="component" value="Unassembled WGS sequence"/>
</dbReference>
<dbReference type="AlphaFoldDB" id="A0A133XE09"/>